<dbReference type="PANTHER" id="PTHR42915:SF1">
    <property type="entry name" value="PEPTIDOGLYCAN BETA-N-ACETYLMURAMIDASE NAMZ"/>
    <property type="match status" value="1"/>
</dbReference>
<organism evidence="2">
    <name type="scientific">hydrothermal vent metagenome</name>
    <dbReference type="NCBI Taxonomy" id="652676"/>
    <lineage>
        <taxon>unclassified sequences</taxon>
        <taxon>metagenomes</taxon>
        <taxon>ecological metagenomes</taxon>
    </lineage>
</organism>
<dbReference type="GO" id="GO:0033922">
    <property type="term" value="F:peptidoglycan beta-N-acetylmuramidase activity"/>
    <property type="evidence" value="ECO:0007669"/>
    <property type="project" value="InterPro"/>
</dbReference>
<dbReference type="Pfam" id="PF07075">
    <property type="entry name" value="NamZ_N"/>
    <property type="match status" value="1"/>
</dbReference>
<evidence type="ECO:0000313" key="2">
    <source>
        <dbReference type="EMBL" id="VAW29644.1"/>
    </source>
</evidence>
<dbReference type="PANTHER" id="PTHR42915">
    <property type="entry name" value="HYPOTHETICAL 460 KDA PROTEIN IN FEUA-SIGW INTERGENIC REGION [PRECURSOR]"/>
    <property type="match status" value="1"/>
</dbReference>
<feature type="domain" description="Peptidoglycan beta-N-acetylmuramidase NamZ N-terminal" evidence="1">
    <location>
        <begin position="52"/>
        <end position="205"/>
    </location>
</feature>
<dbReference type="AlphaFoldDB" id="A0A3B0VCU4"/>
<proteinExistence type="predicted"/>
<evidence type="ECO:0000259" key="1">
    <source>
        <dbReference type="Pfam" id="PF07075"/>
    </source>
</evidence>
<gene>
    <name evidence="2" type="ORF">MNBD_BACTEROID07-185</name>
</gene>
<sequence length="205" mass="22574">MRLRILLFVLFLFSGWVSRAQNQPPVLTNYNQIVTGDEQTSAYFPLLRGKRVAVVANQSSIIGKTHLVDSLLSSGIRVVRIFSPEHGFRGNKSAGTAVKNGLDTATGLPVISLYGKHKKPTVEDLQNVDVVLFDLQDVGVRFYTYISTMTLVMEACAENKVPLIILDRPNPNGFYVDGPVLKPGFTSFVGMHPVPVVYGMTLGEY</sequence>
<dbReference type="EMBL" id="UOET01000393">
    <property type="protein sequence ID" value="VAW29644.1"/>
    <property type="molecule type" value="Genomic_DNA"/>
</dbReference>
<dbReference type="InterPro" id="IPR008302">
    <property type="entry name" value="NamZ"/>
</dbReference>
<protein>
    <submittedName>
        <fullName evidence="2">Protein YzbB</fullName>
    </submittedName>
</protein>
<name>A0A3B0VCU4_9ZZZZ</name>
<dbReference type="InterPro" id="IPR048502">
    <property type="entry name" value="NamZ_N"/>
</dbReference>
<dbReference type="Gene3D" id="3.40.50.12170">
    <property type="entry name" value="Uncharacterised protein PF07075, DUF1343"/>
    <property type="match status" value="1"/>
</dbReference>
<reference evidence="2" key="1">
    <citation type="submission" date="2018-06" db="EMBL/GenBank/DDBJ databases">
        <authorList>
            <person name="Zhirakovskaya E."/>
        </authorList>
    </citation>
    <scope>NUCLEOTIDE SEQUENCE</scope>
</reference>
<feature type="non-terminal residue" evidence="2">
    <location>
        <position position="205"/>
    </location>
</feature>
<accession>A0A3B0VCU4</accession>